<name>A0ABS9V262_9BACT</name>
<protein>
    <submittedName>
        <fullName evidence="1">Uncharacterized protein</fullName>
    </submittedName>
</protein>
<comment type="caution">
    <text evidence="1">The sequence shown here is derived from an EMBL/GenBank/DDBJ whole genome shotgun (WGS) entry which is preliminary data.</text>
</comment>
<keyword evidence="2" id="KW-1185">Reference proteome</keyword>
<accession>A0ABS9V262</accession>
<dbReference type="EMBL" id="JAKZGP010000029">
    <property type="protein sequence ID" value="MCH7410063.1"/>
    <property type="molecule type" value="Genomic_DNA"/>
</dbReference>
<sequence>MKNCLFTLFLIILFFSCTIENESPISKSKAEESRGIIDPNDPNLDPEWNWELGLNGPNYRSDLNPDQFGQVEVWVHDPSVSGSQNNALIPLPWVGSSETDYKKVDGWELYMRNFGTSGNATHTPYFALYNKYTGTLSFYIYNFRHTGSLVSGFRGNLKFSQSGNSMLTFTAEPENSTLETFDPNEGIYALSRTINSFWIRLDFPIVGYHPNVSQNTLFDLEVVPFTSLNGTSTIDLTQTQLGGGNSSNFNLANGLASGIAMSKSLADLIDAYGKLKSSSTSEPNTRLINYDASYESGLNEVKLKSINETSNKSNNFIDPASLFKVVNSGFGLIKSFLGSSNSPRQLLSFSGFQDIQLEIQGTANPYSLTFNPKPNSPLSINYQVPIYNKQIGVLNFQSNPNIIIRHLTINHPGNMTVAPRIDVDVEYDLGGIDAIINPDIDQDLELVEKRVKLWDERSNVTFLDLNEDPKQTNWPWESHWRTYTITNVLLYRVVYPRATYQQVLGGNPIVPRWEAGWDTNVAPVFAMFEFKFNKKNYSGELDNEIVFQKLIPLERSFVNGFLLN</sequence>
<evidence type="ECO:0000313" key="1">
    <source>
        <dbReference type="EMBL" id="MCH7410063.1"/>
    </source>
</evidence>
<evidence type="ECO:0000313" key="2">
    <source>
        <dbReference type="Proteomes" id="UP001165489"/>
    </source>
</evidence>
<dbReference type="Proteomes" id="UP001165489">
    <property type="component" value="Unassembled WGS sequence"/>
</dbReference>
<dbReference type="RefSeq" id="WP_241348432.1">
    <property type="nucleotide sequence ID" value="NZ_JAKZGP010000029.1"/>
</dbReference>
<dbReference type="PROSITE" id="PS51257">
    <property type="entry name" value="PROKAR_LIPOPROTEIN"/>
    <property type="match status" value="1"/>
</dbReference>
<gene>
    <name evidence="1" type="ORF">MM239_11710</name>
</gene>
<organism evidence="1 2">
    <name type="scientific">Belliella filtrata</name>
    <dbReference type="NCBI Taxonomy" id="2923435"/>
    <lineage>
        <taxon>Bacteria</taxon>
        <taxon>Pseudomonadati</taxon>
        <taxon>Bacteroidota</taxon>
        <taxon>Cytophagia</taxon>
        <taxon>Cytophagales</taxon>
        <taxon>Cyclobacteriaceae</taxon>
        <taxon>Belliella</taxon>
    </lineage>
</organism>
<reference evidence="1" key="1">
    <citation type="submission" date="2022-03" db="EMBL/GenBank/DDBJ databases">
        <title>De novo assembled genomes of Belliella spp. (Cyclobacteriaceae) strains.</title>
        <authorList>
            <person name="Szabo A."/>
            <person name="Korponai K."/>
            <person name="Felfoldi T."/>
        </authorList>
    </citation>
    <scope>NUCLEOTIDE SEQUENCE</scope>
    <source>
        <strain evidence="1">DSM 111904</strain>
    </source>
</reference>
<proteinExistence type="predicted"/>